<keyword evidence="1" id="KW-0472">Membrane</keyword>
<gene>
    <name evidence="2" type="ORF">Ctob_000773</name>
</gene>
<evidence type="ECO:0008006" key="4">
    <source>
        <dbReference type="Google" id="ProtNLM"/>
    </source>
</evidence>
<dbReference type="Proteomes" id="UP000037460">
    <property type="component" value="Unassembled WGS sequence"/>
</dbReference>
<accession>A0A0M0JBT8</accession>
<evidence type="ECO:0000313" key="3">
    <source>
        <dbReference type="Proteomes" id="UP000037460"/>
    </source>
</evidence>
<proteinExistence type="predicted"/>
<dbReference type="EMBL" id="JWZX01003152">
    <property type="protein sequence ID" value="KOO23842.1"/>
    <property type="molecule type" value="Genomic_DNA"/>
</dbReference>
<reference evidence="3" key="1">
    <citation type="journal article" date="2015" name="PLoS Genet.">
        <title>Genome Sequence and Transcriptome Analyses of Chrysochromulina tobin: Metabolic Tools for Enhanced Algal Fitness in the Prominent Order Prymnesiales (Haptophyceae).</title>
        <authorList>
            <person name="Hovde B.T."/>
            <person name="Deodato C.R."/>
            <person name="Hunsperger H.M."/>
            <person name="Ryken S.A."/>
            <person name="Yost W."/>
            <person name="Jha R.K."/>
            <person name="Patterson J."/>
            <person name="Monnat R.J. Jr."/>
            <person name="Barlow S.B."/>
            <person name="Starkenburg S.R."/>
            <person name="Cattolico R.A."/>
        </authorList>
    </citation>
    <scope>NUCLEOTIDE SEQUENCE</scope>
    <source>
        <strain evidence="3">CCMP291</strain>
    </source>
</reference>
<name>A0A0M0JBT8_9EUKA</name>
<keyword evidence="1" id="KW-0812">Transmembrane</keyword>
<evidence type="ECO:0000256" key="1">
    <source>
        <dbReference type="SAM" id="Phobius"/>
    </source>
</evidence>
<sequence>MSAAHWVGFKVPILFIYYDTPFHPYQDKIISFCAGTYAILNLAAARHRAVVPYVVASLALTTVGLSAINASDDLRKVLPAGASTSAYWLQTGMIGALTGMLAVLHVLSFAKNKSV</sequence>
<comment type="caution">
    <text evidence="2">The sequence shown here is derived from an EMBL/GenBank/DDBJ whole genome shotgun (WGS) entry which is preliminary data.</text>
</comment>
<keyword evidence="3" id="KW-1185">Reference proteome</keyword>
<evidence type="ECO:0000313" key="2">
    <source>
        <dbReference type="EMBL" id="KOO23842.1"/>
    </source>
</evidence>
<feature type="transmembrane region" description="Helical" evidence="1">
    <location>
        <begin position="50"/>
        <end position="68"/>
    </location>
</feature>
<dbReference type="AlphaFoldDB" id="A0A0M0JBT8"/>
<feature type="transmembrane region" description="Helical" evidence="1">
    <location>
        <begin position="88"/>
        <end position="110"/>
    </location>
</feature>
<protein>
    <recommendedName>
        <fullName evidence="4">Transmembrane protein</fullName>
    </recommendedName>
</protein>
<organism evidence="2 3">
    <name type="scientific">Chrysochromulina tobinii</name>
    <dbReference type="NCBI Taxonomy" id="1460289"/>
    <lineage>
        <taxon>Eukaryota</taxon>
        <taxon>Haptista</taxon>
        <taxon>Haptophyta</taxon>
        <taxon>Prymnesiophyceae</taxon>
        <taxon>Prymnesiales</taxon>
        <taxon>Chrysochromulinaceae</taxon>
        <taxon>Chrysochromulina</taxon>
    </lineage>
</organism>
<keyword evidence="1" id="KW-1133">Transmembrane helix</keyword>